<evidence type="ECO:0000256" key="3">
    <source>
        <dbReference type="RuleBase" id="RU000389"/>
    </source>
</evidence>
<sequence length="150" mass="16723">MMQFRHTHQSGFTLIELMVVIAIISILASFAAPSFEKHIAKANLVDIQLYSNTLTNDIDEYILTHSEFPDSSTFATFKADHSDIELIKSVSLTKVDSLQGTVSISFNDDIGIDENQYIRFARANTGKWSCDSTLATHLLPERCSPIAQQP</sequence>
<evidence type="ECO:0000313" key="6">
    <source>
        <dbReference type="Proteomes" id="UP000182769"/>
    </source>
</evidence>
<evidence type="ECO:0000313" key="5">
    <source>
        <dbReference type="EMBL" id="CUB03437.1"/>
    </source>
</evidence>
<keyword evidence="4" id="KW-0812">Transmembrane</keyword>
<evidence type="ECO:0000256" key="1">
    <source>
        <dbReference type="ARBA" id="ARBA00005233"/>
    </source>
</evidence>
<comment type="similarity">
    <text evidence="1 3">Belongs to the N-Me-Phe pilin family.</text>
</comment>
<reference evidence="6" key="1">
    <citation type="submission" date="2015-08" db="EMBL/GenBank/DDBJ databases">
        <authorList>
            <person name="Varghese N."/>
        </authorList>
    </citation>
    <scope>NUCLEOTIDE SEQUENCE [LARGE SCALE GENOMIC DNA]</scope>
    <source>
        <strain evidence="6">JCM 18476</strain>
    </source>
</reference>
<keyword evidence="3" id="KW-0281">Fimbrium</keyword>
<dbReference type="PANTHER" id="PTHR30093">
    <property type="entry name" value="GENERAL SECRETION PATHWAY PROTEIN G"/>
    <property type="match status" value="1"/>
</dbReference>
<protein>
    <submittedName>
        <fullName evidence="5">Prepilin-type N-terminal cleavage/methylation domain</fullName>
    </submittedName>
</protein>
<dbReference type="STRING" id="1137284.GCA_001418205_01288"/>
<dbReference type="AlphaFoldDB" id="A0A0K6IJC0"/>
<proteinExistence type="inferred from homology"/>
<gene>
    <name evidence="5" type="ORF">Ga0061065_103288</name>
</gene>
<dbReference type="GO" id="GO:0009289">
    <property type="term" value="C:pilus"/>
    <property type="evidence" value="ECO:0007669"/>
    <property type="project" value="InterPro"/>
</dbReference>
<dbReference type="Pfam" id="PF07963">
    <property type="entry name" value="N_methyl"/>
    <property type="match status" value="1"/>
</dbReference>
<dbReference type="InterPro" id="IPR012902">
    <property type="entry name" value="N_methyl_site"/>
</dbReference>
<dbReference type="Proteomes" id="UP000182769">
    <property type="component" value="Unassembled WGS sequence"/>
</dbReference>
<dbReference type="InterPro" id="IPR045584">
    <property type="entry name" value="Pilin-like"/>
</dbReference>
<feature type="transmembrane region" description="Helical" evidence="4">
    <location>
        <begin position="12"/>
        <end position="32"/>
    </location>
</feature>
<keyword evidence="2" id="KW-0488">Methylation</keyword>
<dbReference type="NCBIfam" id="TIGR02532">
    <property type="entry name" value="IV_pilin_GFxxxE"/>
    <property type="match status" value="1"/>
</dbReference>
<evidence type="ECO:0000256" key="2">
    <source>
        <dbReference type="ARBA" id="ARBA00022481"/>
    </source>
</evidence>
<dbReference type="RefSeq" id="WP_055462392.1">
    <property type="nucleotide sequence ID" value="NZ_CYHG01000003.1"/>
</dbReference>
<keyword evidence="4" id="KW-1133">Transmembrane helix</keyword>
<dbReference type="PROSITE" id="PS00409">
    <property type="entry name" value="PROKAR_NTER_METHYL"/>
    <property type="match status" value="1"/>
</dbReference>
<dbReference type="GO" id="GO:0007155">
    <property type="term" value="P:cell adhesion"/>
    <property type="evidence" value="ECO:0007669"/>
    <property type="project" value="InterPro"/>
</dbReference>
<name>A0A0K6IJC0_9GAMM</name>
<dbReference type="EMBL" id="CYHG01000003">
    <property type="protein sequence ID" value="CUB03437.1"/>
    <property type="molecule type" value="Genomic_DNA"/>
</dbReference>
<organism evidence="5 6">
    <name type="scientific">Marinomonas fungiae</name>
    <dbReference type="NCBI Taxonomy" id="1137284"/>
    <lineage>
        <taxon>Bacteria</taxon>
        <taxon>Pseudomonadati</taxon>
        <taxon>Pseudomonadota</taxon>
        <taxon>Gammaproteobacteria</taxon>
        <taxon>Oceanospirillales</taxon>
        <taxon>Oceanospirillaceae</taxon>
        <taxon>Marinomonas</taxon>
    </lineage>
</organism>
<keyword evidence="6" id="KW-1185">Reference proteome</keyword>
<dbReference type="Gene3D" id="3.30.700.10">
    <property type="entry name" value="Glycoprotein, Type 4 Pilin"/>
    <property type="match status" value="1"/>
</dbReference>
<dbReference type="Pfam" id="PF00114">
    <property type="entry name" value="Pilin"/>
    <property type="match status" value="1"/>
</dbReference>
<accession>A0A0K6IJC0</accession>
<dbReference type="SUPFAM" id="SSF54523">
    <property type="entry name" value="Pili subunits"/>
    <property type="match status" value="1"/>
</dbReference>
<keyword evidence="4" id="KW-0472">Membrane</keyword>
<dbReference type="PANTHER" id="PTHR30093:SF34">
    <property type="entry name" value="PREPILIN PEPTIDASE-DEPENDENT PROTEIN D"/>
    <property type="match status" value="1"/>
</dbReference>
<dbReference type="InterPro" id="IPR001082">
    <property type="entry name" value="Pilin"/>
</dbReference>
<evidence type="ECO:0000256" key="4">
    <source>
        <dbReference type="SAM" id="Phobius"/>
    </source>
</evidence>